<dbReference type="Gene3D" id="3.40.50.720">
    <property type="entry name" value="NAD(P)-binding Rossmann-like Domain"/>
    <property type="match status" value="1"/>
</dbReference>
<dbReference type="OrthoDB" id="41492at2759"/>
<proteinExistence type="inferred from homology"/>
<dbReference type="AlphaFoldDB" id="A0A7R8WMN5"/>
<dbReference type="GO" id="GO:0005737">
    <property type="term" value="C:cytoplasm"/>
    <property type="evidence" value="ECO:0007669"/>
    <property type="project" value="TreeGrafter"/>
</dbReference>
<dbReference type="EMBL" id="OB663963">
    <property type="protein sequence ID" value="CAD7231866.1"/>
    <property type="molecule type" value="Genomic_DNA"/>
</dbReference>
<accession>A0A7R8WMN5</accession>
<name>A0A7R8WMN5_9CRUS</name>
<dbReference type="SUPFAM" id="SSF51735">
    <property type="entry name" value="NAD(P)-binding Rossmann-fold domains"/>
    <property type="match status" value="1"/>
</dbReference>
<dbReference type="PANTHER" id="PTHR13812:SF19">
    <property type="entry name" value="KETIMINE REDUCTASE MU-CRYSTALLIN"/>
    <property type="match status" value="1"/>
</dbReference>
<gene>
    <name evidence="2" type="ORF">CTOB1V02_LOCUS9709</name>
</gene>
<sequence length="368" mass="41126">MLRAKPAASVARPLILSSYDEVWSLLDWDQLLSRLRTVMAQFSASRKQPPQIAHGIQKTEMVHIAQPIRSWIEIPQHSGSYGVMPCFVADGDLLSTKVVSSYAKNPTQYSLPSHNAWVMLFDGKTGVLKAMLEGASITAKRTAAASALATETLSNKTYETLAILGSGVQARSHLEVHQRTFGFKKINLWNYQRSTADKLKEELQSGRDQALYPEVEVFENVQDAVKDADVICTVTMSTSPVLLSEWVTKKDVHINGKSTQPRHQFSYDWVTKKDVHINAVGAPRPTWQELSADLMNRGSIYVDTEVAARHESGDLIMSGAEIYAELGEVFNKTKEARWKQLTIFKNLGMAIEDAVSADIIFQKYHEKN</sequence>
<dbReference type="GO" id="GO:0042562">
    <property type="term" value="F:hormone binding"/>
    <property type="evidence" value="ECO:0007669"/>
    <property type="project" value="TreeGrafter"/>
</dbReference>
<dbReference type="Pfam" id="PF02423">
    <property type="entry name" value="OCD_Mu_crystall"/>
    <property type="match status" value="2"/>
</dbReference>
<evidence type="ECO:0000313" key="2">
    <source>
        <dbReference type="EMBL" id="CAD7231866.1"/>
    </source>
</evidence>
<evidence type="ECO:0000256" key="1">
    <source>
        <dbReference type="ARBA" id="ARBA00008903"/>
    </source>
</evidence>
<dbReference type="InterPro" id="IPR036291">
    <property type="entry name" value="NAD(P)-bd_dom_sf"/>
</dbReference>
<dbReference type="PIRSF" id="PIRSF001439">
    <property type="entry name" value="CryM"/>
    <property type="match status" value="1"/>
</dbReference>
<organism evidence="2">
    <name type="scientific">Cyprideis torosa</name>
    <dbReference type="NCBI Taxonomy" id="163714"/>
    <lineage>
        <taxon>Eukaryota</taxon>
        <taxon>Metazoa</taxon>
        <taxon>Ecdysozoa</taxon>
        <taxon>Arthropoda</taxon>
        <taxon>Crustacea</taxon>
        <taxon>Oligostraca</taxon>
        <taxon>Ostracoda</taxon>
        <taxon>Podocopa</taxon>
        <taxon>Podocopida</taxon>
        <taxon>Cytherocopina</taxon>
        <taxon>Cytheroidea</taxon>
        <taxon>Cytherideidae</taxon>
        <taxon>Cyprideis</taxon>
    </lineage>
</organism>
<protein>
    <submittedName>
        <fullName evidence="2">Uncharacterized protein</fullName>
    </submittedName>
</protein>
<comment type="similarity">
    <text evidence="1">Belongs to the ornithine cyclodeaminase/mu-crystallin family.</text>
</comment>
<dbReference type="PANTHER" id="PTHR13812">
    <property type="entry name" value="KETIMINE REDUCTASE MU-CRYSTALLIN"/>
    <property type="match status" value="1"/>
</dbReference>
<reference evidence="2" key="1">
    <citation type="submission" date="2020-11" db="EMBL/GenBank/DDBJ databases">
        <authorList>
            <person name="Tran Van P."/>
        </authorList>
    </citation>
    <scope>NUCLEOTIDE SEQUENCE</scope>
</reference>
<dbReference type="InterPro" id="IPR003462">
    <property type="entry name" value="ODC_Mu_crystall"/>
</dbReference>